<keyword evidence="2" id="KW-1185">Reference proteome</keyword>
<gene>
    <name evidence="1" type="ORF">QFC24_002255</name>
</gene>
<name>A0ACC2XQ36_9TREE</name>
<dbReference type="EMBL" id="JASBWV010000006">
    <property type="protein sequence ID" value="KAJ9125983.1"/>
    <property type="molecule type" value="Genomic_DNA"/>
</dbReference>
<protein>
    <submittedName>
        <fullName evidence="1">Uncharacterized protein</fullName>
    </submittedName>
</protein>
<proteinExistence type="predicted"/>
<dbReference type="Proteomes" id="UP001234202">
    <property type="component" value="Unassembled WGS sequence"/>
</dbReference>
<accession>A0ACC2XQ36</accession>
<evidence type="ECO:0000313" key="2">
    <source>
        <dbReference type="Proteomes" id="UP001234202"/>
    </source>
</evidence>
<reference evidence="1" key="1">
    <citation type="submission" date="2023-04" db="EMBL/GenBank/DDBJ databases">
        <title>Draft Genome sequencing of Naganishia species isolated from polar environments using Oxford Nanopore Technology.</title>
        <authorList>
            <person name="Leo P."/>
            <person name="Venkateswaran K."/>
        </authorList>
    </citation>
    <scope>NUCLEOTIDE SEQUENCE</scope>
    <source>
        <strain evidence="1">DBVPG 5303</strain>
    </source>
</reference>
<comment type="caution">
    <text evidence="1">The sequence shown here is derived from an EMBL/GenBank/DDBJ whole genome shotgun (WGS) entry which is preliminary data.</text>
</comment>
<organism evidence="1 2">
    <name type="scientific">Naganishia onofrii</name>
    <dbReference type="NCBI Taxonomy" id="1851511"/>
    <lineage>
        <taxon>Eukaryota</taxon>
        <taxon>Fungi</taxon>
        <taxon>Dikarya</taxon>
        <taxon>Basidiomycota</taxon>
        <taxon>Agaricomycotina</taxon>
        <taxon>Tremellomycetes</taxon>
        <taxon>Filobasidiales</taxon>
        <taxon>Filobasidiaceae</taxon>
        <taxon>Naganishia</taxon>
    </lineage>
</organism>
<evidence type="ECO:0000313" key="1">
    <source>
        <dbReference type="EMBL" id="KAJ9125983.1"/>
    </source>
</evidence>
<sequence>MDQVRSTMSAMFPPKQKPIAVYRPHMVSTPQPTLRLPVDVIGVVTECLSGSYSYGTLAALNRTCKLIRAQTLPILFETVVWDNEYDGPQREWWWEPLQGRNGTVFEFPEGWQYISEYSKPGIDVPRSLTFISIPFALVEVMYFEREQLRSWSLVATSHENVFPLLRFLIMRDLQYTYDESSKQNVHNARVTITTFLQSSVSFFISLFGTQSHVSILDMPLKVQQDYRSRNQSITPGIQYIEDLEAVHFAPKAFLPRSGRMSENLKLNQRHCFNGTHFGIGFQPAITPDNTSLVRETLEEVIILLPFERNRISFQLESYDPLLNTCVREAIINTLPRHFRSIDFLFKKPISVNELVIMLNSFASLFATHWSAVRHFTTPGVGFFSIAFETFVPNLASIRGEDCYMLEGGLWAQQTGFELMIHTSKNIPGKSDARFPRRHMHYKSYKGATNRAAAFEATTVLQNLNFLLDPRDVAWRMPNPLP</sequence>